<proteinExistence type="predicted"/>
<dbReference type="EMBL" id="JADNYJ010000069">
    <property type="protein sequence ID" value="KAF8892353.1"/>
    <property type="molecule type" value="Genomic_DNA"/>
</dbReference>
<accession>A0A9P5TKF9</accession>
<sequence length="450" mass="50770">MLLDPAALRNSGLFSLEADVGSGGFSGLFREKGSSTRRYTFRYKFEAFPERNWDREGIVFALSKSNDAPEPPVGYIFISTQFSKVKVDVRTNSVKHKLYSGTFSGSEDLNVNDLHTDIQSSVKMHDRNLTWTFNGTGHTLQTEVPVACVFGSEQCFKIEDDELAKLNSEEKEDNIIIEAALLTLLNSLTPSGIIRLPESLRAHHKVKGWIGHIKMNETQADDFHLPVLAVTKGTEKMTGGNPIYDVIETCDYYKVCREGTSAESFANIQVVYDDLRCLYTDCQPPLEFSIPRGMSHNDLANLLNQQSNVLLNQKSEYSAQWTNARDFPNSESAICLHLFLTITGTDTEEYIGALVYDKSHNPQRTIEVFFCYDENDRKLDDLKLKFFEPFLGFIMVLSTFIHLKKSPQTENGLEKESVSEREGALDAIELTVENTLRIVRPLVVRKASTD</sequence>
<comment type="caution">
    <text evidence="1">The sequence shown here is derived from an EMBL/GenBank/DDBJ whole genome shotgun (WGS) entry which is preliminary data.</text>
</comment>
<gene>
    <name evidence="1" type="ORF">CPB84DRAFT_1826154</name>
</gene>
<keyword evidence="2" id="KW-1185">Reference proteome</keyword>
<dbReference type="Proteomes" id="UP000724874">
    <property type="component" value="Unassembled WGS sequence"/>
</dbReference>
<name>A0A9P5TKF9_GYMJU</name>
<organism evidence="1 2">
    <name type="scientific">Gymnopilus junonius</name>
    <name type="common">Spectacular rustgill mushroom</name>
    <name type="synonym">Gymnopilus spectabilis subsp. junonius</name>
    <dbReference type="NCBI Taxonomy" id="109634"/>
    <lineage>
        <taxon>Eukaryota</taxon>
        <taxon>Fungi</taxon>
        <taxon>Dikarya</taxon>
        <taxon>Basidiomycota</taxon>
        <taxon>Agaricomycotina</taxon>
        <taxon>Agaricomycetes</taxon>
        <taxon>Agaricomycetidae</taxon>
        <taxon>Agaricales</taxon>
        <taxon>Agaricineae</taxon>
        <taxon>Hymenogastraceae</taxon>
        <taxon>Gymnopilus</taxon>
    </lineage>
</organism>
<dbReference type="AlphaFoldDB" id="A0A9P5TKF9"/>
<reference evidence="1" key="1">
    <citation type="submission" date="2020-11" db="EMBL/GenBank/DDBJ databases">
        <authorList>
            <consortium name="DOE Joint Genome Institute"/>
            <person name="Ahrendt S."/>
            <person name="Riley R."/>
            <person name="Andreopoulos W."/>
            <person name="LaButti K."/>
            <person name="Pangilinan J."/>
            <person name="Ruiz-duenas F.J."/>
            <person name="Barrasa J.M."/>
            <person name="Sanchez-Garcia M."/>
            <person name="Camarero S."/>
            <person name="Miyauchi S."/>
            <person name="Serrano A."/>
            <person name="Linde D."/>
            <person name="Babiker R."/>
            <person name="Drula E."/>
            <person name="Ayuso-Fernandez I."/>
            <person name="Pacheco R."/>
            <person name="Padilla G."/>
            <person name="Ferreira P."/>
            <person name="Barriuso J."/>
            <person name="Kellner H."/>
            <person name="Castanera R."/>
            <person name="Alfaro M."/>
            <person name="Ramirez L."/>
            <person name="Pisabarro A.G."/>
            <person name="Kuo A."/>
            <person name="Tritt A."/>
            <person name="Lipzen A."/>
            <person name="He G."/>
            <person name="Yan M."/>
            <person name="Ng V."/>
            <person name="Cullen D."/>
            <person name="Martin F."/>
            <person name="Rosso M.-N."/>
            <person name="Henrissat B."/>
            <person name="Hibbett D."/>
            <person name="Martinez A.T."/>
            <person name="Grigoriev I.V."/>
        </authorList>
    </citation>
    <scope>NUCLEOTIDE SEQUENCE</scope>
    <source>
        <strain evidence="1">AH 44721</strain>
    </source>
</reference>
<protein>
    <submittedName>
        <fullName evidence="1">Uncharacterized protein</fullName>
    </submittedName>
</protein>
<evidence type="ECO:0000313" key="2">
    <source>
        <dbReference type="Proteomes" id="UP000724874"/>
    </source>
</evidence>
<evidence type="ECO:0000313" key="1">
    <source>
        <dbReference type="EMBL" id="KAF8892353.1"/>
    </source>
</evidence>